<dbReference type="InterPro" id="IPR003594">
    <property type="entry name" value="HATPase_dom"/>
</dbReference>
<dbReference type="SMART" id="SM00388">
    <property type="entry name" value="HisKA"/>
    <property type="match status" value="1"/>
</dbReference>
<dbReference type="GO" id="GO:0005524">
    <property type="term" value="F:ATP binding"/>
    <property type="evidence" value="ECO:0007669"/>
    <property type="project" value="UniProtKB-KW"/>
</dbReference>
<dbReference type="PRINTS" id="PR00344">
    <property type="entry name" value="BCTRLSENSOR"/>
</dbReference>
<feature type="transmembrane region" description="Helical" evidence="20">
    <location>
        <begin position="16"/>
        <end position="33"/>
    </location>
</feature>
<keyword evidence="12" id="KW-0902">Two-component regulatory system</keyword>
<dbReference type="FunFam" id="1.10.287.130:FF:000002">
    <property type="entry name" value="Two-component osmosensing histidine kinase"/>
    <property type="match status" value="1"/>
</dbReference>
<dbReference type="InterPro" id="IPR003661">
    <property type="entry name" value="HisK_dim/P_dom"/>
</dbReference>
<evidence type="ECO:0000256" key="14">
    <source>
        <dbReference type="ARBA" id="ARBA00023136"/>
    </source>
</evidence>
<dbReference type="RefSeq" id="WP_146313353.1">
    <property type="nucleotide sequence ID" value="NZ_VOHE01000008.1"/>
</dbReference>
<evidence type="ECO:0000256" key="5">
    <source>
        <dbReference type="ARBA" id="ARBA00022553"/>
    </source>
</evidence>
<keyword evidence="9" id="KW-0418">Kinase</keyword>
<evidence type="ECO:0000256" key="8">
    <source>
        <dbReference type="ARBA" id="ARBA00022741"/>
    </source>
</evidence>
<feature type="domain" description="HPt" evidence="23">
    <location>
        <begin position="599"/>
        <end position="700"/>
    </location>
</feature>
<evidence type="ECO:0000256" key="12">
    <source>
        <dbReference type="ARBA" id="ARBA00023012"/>
    </source>
</evidence>
<dbReference type="GO" id="GO:0005886">
    <property type="term" value="C:plasma membrane"/>
    <property type="evidence" value="ECO:0007669"/>
    <property type="project" value="UniProtKB-SubCell"/>
</dbReference>
<dbReference type="InterPro" id="IPR036641">
    <property type="entry name" value="HPT_dom_sf"/>
</dbReference>
<evidence type="ECO:0000256" key="17">
    <source>
        <dbReference type="PROSITE-ProRule" id="PRU00110"/>
    </source>
</evidence>
<name>A0A5C5TSY0_9GAMM</name>
<dbReference type="PANTHER" id="PTHR45339">
    <property type="entry name" value="HYBRID SIGNAL TRANSDUCTION HISTIDINE KINASE J"/>
    <property type="match status" value="1"/>
</dbReference>
<evidence type="ECO:0000256" key="19">
    <source>
        <dbReference type="SAM" id="MobiDB-lite"/>
    </source>
</evidence>
<evidence type="ECO:0000256" key="15">
    <source>
        <dbReference type="ARBA" id="ARBA00064003"/>
    </source>
</evidence>
<evidence type="ECO:0000256" key="20">
    <source>
        <dbReference type="SAM" id="Phobius"/>
    </source>
</evidence>
<dbReference type="SMART" id="SM00448">
    <property type="entry name" value="REC"/>
    <property type="match status" value="1"/>
</dbReference>
<feature type="domain" description="Response regulatory" evidence="22">
    <location>
        <begin position="445"/>
        <end position="562"/>
    </location>
</feature>
<dbReference type="Pfam" id="PF02518">
    <property type="entry name" value="HATPase_c"/>
    <property type="match status" value="1"/>
</dbReference>
<dbReference type="PROSITE" id="PS50894">
    <property type="entry name" value="HPT"/>
    <property type="match status" value="1"/>
</dbReference>
<feature type="region of interest" description="Disordered" evidence="19">
    <location>
        <begin position="697"/>
        <end position="716"/>
    </location>
</feature>
<evidence type="ECO:0000256" key="9">
    <source>
        <dbReference type="ARBA" id="ARBA00022777"/>
    </source>
</evidence>
<dbReference type="PROSITE" id="PS50110">
    <property type="entry name" value="RESPONSE_REGULATORY"/>
    <property type="match status" value="1"/>
</dbReference>
<evidence type="ECO:0000259" key="22">
    <source>
        <dbReference type="PROSITE" id="PS50110"/>
    </source>
</evidence>
<protein>
    <recommendedName>
        <fullName evidence="16">Sensory/regulatory protein RpfC</fullName>
        <ecNumber evidence="3">2.7.13.3</ecNumber>
    </recommendedName>
</protein>
<dbReference type="InterPro" id="IPR005467">
    <property type="entry name" value="His_kinase_dom"/>
</dbReference>
<comment type="catalytic activity">
    <reaction evidence="1">
        <text>ATP + protein L-histidine = ADP + protein N-phospho-L-histidine.</text>
        <dbReference type="EC" id="2.7.13.3"/>
    </reaction>
</comment>
<dbReference type="SMART" id="SM00387">
    <property type="entry name" value="HATPase_c"/>
    <property type="match status" value="1"/>
</dbReference>
<dbReference type="EMBL" id="VOHE01000008">
    <property type="protein sequence ID" value="TWT17333.1"/>
    <property type="molecule type" value="Genomic_DNA"/>
</dbReference>
<dbReference type="InterPro" id="IPR011006">
    <property type="entry name" value="CheY-like_superfamily"/>
</dbReference>
<dbReference type="PROSITE" id="PS50109">
    <property type="entry name" value="HIS_KIN"/>
    <property type="match status" value="1"/>
</dbReference>
<dbReference type="OrthoDB" id="9797243at2"/>
<evidence type="ECO:0000256" key="7">
    <source>
        <dbReference type="ARBA" id="ARBA00022692"/>
    </source>
</evidence>
<feature type="transmembrane region" description="Helical" evidence="20">
    <location>
        <begin position="85"/>
        <end position="106"/>
    </location>
</feature>
<dbReference type="Gene3D" id="3.40.50.2300">
    <property type="match status" value="1"/>
</dbReference>
<keyword evidence="11 20" id="KW-1133">Transmembrane helix</keyword>
<dbReference type="Gene3D" id="3.30.565.10">
    <property type="entry name" value="Histidine kinase-like ATPase, C-terminal domain"/>
    <property type="match status" value="1"/>
</dbReference>
<dbReference type="Pfam" id="PF01627">
    <property type="entry name" value="Hpt"/>
    <property type="match status" value="1"/>
</dbReference>
<dbReference type="Proteomes" id="UP000315949">
    <property type="component" value="Unassembled WGS sequence"/>
</dbReference>
<keyword evidence="7 20" id="KW-0812">Transmembrane</keyword>
<dbReference type="InterPro" id="IPR008207">
    <property type="entry name" value="Sig_transdc_His_kin_Hpt_dom"/>
</dbReference>
<dbReference type="SUPFAM" id="SSF55874">
    <property type="entry name" value="ATPase domain of HSP90 chaperone/DNA topoisomerase II/histidine kinase"/>
    <property type="match status" value="1"/>
</dbReference>
<gene>
    <name evidence="24" type="ORF">FQY79_13070</name>
</gene>
<dbReference type="SUPFAM" id="SSF52172">
    <property type="entry name" value="CheY-like"/>
    <property type="match status" value="1"/>
</dbReference>
<dbReference type="FunFam" id="3.30.565.10:FF:000010">
    <property type="entry name" value="Sensor histidine kinase RcsC"/>
    <property type="match status" value="1"/>
</dbReference>
<keyword evidence="14 20" id="KW-0472">Membrane</keyword>
<feature type="transmembrane region" description="Helical" evidence="20">
    <location>
        <begin position="45"/>
        <end position="65"/>
    </location>
</feature>
<keyword evidence="10" id="KW-0067">ATP-binding</keyword>
<keyword evidence="4" id="KW-1003">Cell membrane</keyword>
<comment type="subcellular location">
    <subcellularLocation>
        <location evidence="2">Cell inner membrane</location>
        <topology evidence="2">Multi-pass membrane protein</topology>
    </subcellularLocation>
</comment>
<evidence type="ECO:0000259" key="23">
    <source>
        <dbReference type="PROSITE" id="PS50894"/>
    </source>
</evidence>
<feature type="domain" description="Histidine kinase" evidence="21">
    <location>
        <begin position="188"/>
        <end position="409"/>
    </location>
</feature>
<evidence type="ECO:0000256" key="10">
    <source>
        <dbReference type="ARBA" id="ARBA00022840"/>
    </source>
</evidence>
<evidence type="ECO:0000256" key="6">
    <source>
        <dbReference type="ARBA" id="ARBA00022679"/>
    </source>
</evidence>
<organism evidence="24 25">
    <name type="scientific">Luteimonas wenzhouensis</name>
    <dbReference type="NCBI Taxonomy" id="2599615"/>
    <lineage>
        <taxon>Bacteria</taxon>
        <taxon>Pseudomonadati</taxon>
        <taxon>Pseudomonadota</taxon>
        <taxon>Gammaproteobacteria</taxon>
        <taxon>Lysobacterales</taxon>
        <taxon>Lysobacteraceae</taxon>
        <taxon>Luteimonas</taxon>
    </lineage>
</organism>
<evidence type="ECO:0000256" key="16">
    <source>
        <dbReference type="ARBA" id="ARBA00068150"/>
    </source>
</evidence>
<evidence type="ECO:0000256" key="11">
    <source>
        <dbReference type="ARBA" id="ARBA00022989"/>
    </source>
</evidence>
<feature type="modified residue" description="4-aspartylphosphate" evidence="18">
    <location>
        <position position="494"/>
    </location>
</feature>
<evidence type="ECO:0000256" key="3">
    <source>
        <dbReference type="ARBA" id="ARBA00012438"/>
    </source>
</evidence>
<comment type="subunit">
    <text evidence="15">At low DSF concentrations, interacts with RpfF.</text>
</comment>
<keyword evidence="13" id="KW-0843">Virulence</keyword>
<comment type="caution">
    <text evidence="24">The sequence shown here is derived from an EMBL/GenBank/DDBJ whole genome shotgun (WGS) entry which is preliminary data.</text>
</comment>
<evidence type="ECO:0000313" key="25">
    <source>
        <dbReference type="Proteomes" id="UP000315949"/>
    </source>
</evidence>
<dbReference type="InterPro" id="IPR004358">
    <property type="entry name" value="Sig_transdc_His_kin-like_C"/>
</dbReference>
<keyword evidence="25" id="KW-1185">Reference proteome</keyword>
<dbReference type="SUPFAM" id="SSF47226">
    <property type="entry name" value="Histidine-containing phosphotransfer domain, HPT domain"/>
    <property type="match status" value="1"/>
</dbReference>
<evidence type="ECO:0000259" key="21">
    <source>
        <dbReference type="PROSITE" id="PS50109"/>
    </source>
</evidence>
<dbReference type="EC" id="2.7.13.3" evidence="3"/>
<evidence type="ECO:0000256" key="2">
    <source>
        <dbReference type="ARBA" id="ARBA00004429"/>
    </source>
</evidence>
<accession>A0A5C5TSY0</accession>
<dbReference type="CDD" id="cd00082">
    <property type="entry name" value="HisKA"/>
    <property type="match status" value="1"/>
</dbReference>
<dbReference type="CDD" id="cd17546">
    <property type="entry name" value="REC_hyHK_CKI1_RcsC-like"/>
    <property type="match status" value="1"/>
</dbReference>
<feature type="transmembrane region" description="Helical" evidence="20">
    <location>
        <begin position="118"/>
        <end position="140"/>
    </location>
</feature>
<keyword evidence="6" id="KW-0808">Transferase</keyword>
<dbReference type="Pfam" id="PF00512">
    <property type="entry name" value="HisKA"/>
    <property type="match status" value="1"/>
</dbReference>
<dbReference type="InterPro" id="IPR036890">
    <property type="entry name" value="HATPase_C_sf"/>
</dbReference>
<evidence type="ECO:0000313" key="24">
    <source>
        <dbReference type="EMBL" id="TWT17333.1"/>
    </source>
</evidence>
<sequence>MRARLSGRPDSEHGQALVRLVIAFLILSYLGWLRLRGQGAWIDAPLAVMAGEAVIAAAIMGAILLRPGVSHVRRWVGMVTDYATLATLMLLGGAEMAPLYVIILWVTIGNGMRYGRNYLRSASGLAAVSFLAVILFSDYWQQQPHLAAGLLIGAVAVPMYLSSLLHDLHRATAEAKRANEAKSRFLASMSHEFRSPLNGIIGMAELLRSMKLDAEQRECAEVIHTSAHSLLLLVDDVLDISAIEAGKLSRKDADFELPEVLRRVRQMLQPQAEAKSLRLSVEQDEDVPSSLHGDGAYLTQILLNLVHNAIKFTPAGSVSLRVSLLEGGEGRARLRFSVRDTGIGIPDEHKQRIFQAFEQVDSGPSRRFGGTGLGTTIAQTLARLMGGEVALGDNPGGGSHFWADVPFEVRAVEVEPEPGTGHRHSNVVSFDDPFVRHRARVRGLRILVADDQHANRRVLVRILEKAGHAVVTATNGDEALDRLEDGGIDLAILDMHMPQVSGIDVIKHLRFMQAGGPRTPVIVLSADATPQASEQAGAAGARAFLTKPVVVGKLLETIAETVRAQDQAPQEAARPVDDLVQPAPAHSELLEELAEMGLGDEFLVSFVDQCLKDAASCVVNLGEAGRRRDWGEFRDAAHALKGIVQNLGAWTIAERCQHIMRAGDDFLGREHGRLVDELGTQLHVTAQQSKREVERILRSHASPGDAGHGGPRPDAS</sequence>
<dbReference type="Gene3D" id="1.10.287.130">
    <property type="match status" value="1"/>
</dbReference>
<dbReference type="PANTHER" id="PTHR45339:SF1">
    <property type="entry name" value="HYBRID SIGNAL TRANSDUCTION HISTIDINE KINASE J"/>
    <property type="match status" value="1"/>
</dbReference>
<dbReference type="SUPFAM" id="SSF47384">
    <property type="entry name" value="Homodimeric domain of signal transducing histidine kinase"/>
    <property type="match status" value="1"/>
</dbReference>
<dbReference type="Pfam" id="PF00072">
    <property type="entry name" value="Response_reg"/>
    <property type="match status" value="1"/>
</dbReference>
<dbReference type="Gene3D" id="1.20.120.160">
    <property type="entry name" value="HPT domain"/>
    <property type="match status" value="1"/>
</dbReference>
<dbReference type="CDD" id="cd16922">
    <property type="entry name" value="HATPase_EvgS-ArcB-TorS-like"/>
    <property type="match status" value="1"/>
</dbReference>
<evidence type="ECO:0000256" key="1">
    <source>
        <dbReference type="ARBA" id="ARBA00000085"/>
    </source>
</evidence>
<dbReference type="GO" id="GO:0000155">
    <property type="term" value="F:phosphorelay sensor kinase activity"/>
    <property type="evidence" value="ECO:0007669"/>
    <property type="project" value="InterPro"/>
</dbReference>
<evidence type="ECO:0000256" key="18">
    <source>
        <dbReference type="PROSITE-ProRule" id="PRU00169"/>
    </source>
</evidence>
<dbReference type="AlphaFoldDB" id="A0A5C5TSY0"/>
<reference evidence="24 25" key="1">
    <citation type="submission" date="2019-07" db="EMBL/GenBank/DDBJ databases">
        <title>Luteimonas sp. YD-1 nov., isolated from acidic soil.</title>
        <authorList>
            <person name="Zhou J."/>
        </authorList>
    </citation>
    <scope>NUCLEOTIDE SEQUENCE [LARGE SCALE GENOMIC DNA]</scope>
    <source>
        <strain evidence="24 25">YD-1</strain>
    </source>
</reference>
<dbReference type="InterPro" id="IPR001789">
    <property type="entry name" value="Sig_transdc_resp-reg_receiver"/>
</dbReference>
<proteinExistence type="predicted"/>
<keyword evidence="8" id="KW-0547">Nucleotide-binding</keyword>
<feature type="modified residue" description="Phosphohistidine" evidence="17">
    <location>
        <position position="638"/>
    </location>
</feature>
<evidence type="ECO:0000256" key="13">
    <source>
        <dbReference type="ARBA" id="ARBA00023026"/>
    </source>
</evidence>
<evidence type="ECO:0000256" key="4">
    <source>
        <dbReference type="ARBA" id="ARBA00022475"/>
    </source>
</evidence>
<dbReference type="InterPro" id="IPR036097">
    <property type="entry name" value="HisK_dim/P_sf"/>
</dbReference>
<keyword evidence="5 18" id="KW-0597">Phosphoprotein</keyword>